<keyword evidence="5" id="KW-1185">Reference proteome</keyword>
<dbReference type="PANTHER" id="PTHR10357:SF210">
    <property type="entry name" value="MALTODEXTRIN GLUCOSIDASE"/>
    <property type="match status" value="1"/>
</dbReference>
<sequence length="397" mass="44169">MTGAPIRDRVADDAGHRLRRLEPWLDYAVELGASGLSLGPVFESQTHGYDSTDQLAIDRRLGDDQDFDALVAACRERGLRIVLDGVFNHVGAGHPYFQQALREGPGSRYASWFRIDWDAPGGPRAANFEGHSSLVALDHTQPEVAEYVAGVMRHWLARGADGWRLDAAYAVPPEFWARVLPAVRADHPDAWFVGEVIHGDYAAIVAESGMDSVTQYELWKALWSSLLDRNLFELDWCLTRHDGFLEHFSPQTSVGNHDVTRIASRVGPERAVLAVVVLMTTGGVPSVYYGDEQAFTGVKEERLGGDDAVRPALPDDPSGLDPEGWWMYRVHQQLIGLRRRHPWLVHARTEKVELTNTRYVYTARSADGEQSLTVELDLDATRAVVRDPAGTVLFQHG</sequence>
<gene>
    <name evidence="4" type="ORF">KG103_04160</name>
</gene>
<dbReference type="Proteomes" id="UP000677804">
    <property type="component" value="Chromosome"/>
</dbReference>
<accession>A0ABX8DBP0</accession>
<organism evidence="4 5">
    <name type="scientific">Cellulomonas wangleii</name>
    <dbReference type="NCBI Taxonomy" id="2816956"/>
    <lineage>
        <taxon>Bacteria</taxon>
        <taxon>Bacillati</taxon>
        <taxon>Actinomycetota</taxon>
        <taxon>Actinomycetes</taxon>
        <taxon>Micrococcales</taxon>
        <taxon>Cellulomonadaceae</taxon>
        <taxon>Cellulomonas</taxon>
    </lineage>
</organism>
<evidence type="ECO:0000313" key="4">
    <source>
        <dbReference type="EMBL" id="QVI64076.1"/>
    </source>
</evidence>
<dbReference type="InterPro" id="IPR017853">
    <property type="entry name" value="GH"/>
</dbReference>
<feature type="domain" description="Glycosyl hydrolase family 13 catalytic" evidence="3">
    <location>
        <begin position="8"/>
        <end position="338"/>
    </location>
</feature>
<protein>
    <submittedName>
        <fullName evidence="4">Alpha-amylase family protein</fullName>
    </submittedName>
</protein>
<evidence type="ECO:0000256" key="2">
    <source>
        <dbReference type="ARBA" id="ARBA00023295"/>
    </source>
</evidence>
<dbReference type="Gene3D" id="3.20.20.80">
    <property type="entry name" value="Glycosidases"/>
    <property type="match status" value="1"/>
</dbReference>
<name>A0ABX8DBP0_9CELL</name>
<keyword evidence="2" id="KW-0326">Glycosidase</keyword>
<dbReference type="PANTHER" id="PTHR10357">
    <property type="entry name" value="ALPHA-AMYLASE FAMILY MEMBER"/>
    <property type="match status" value="1"/>
</dbReference>
<dbReference type="InterPro" id="IPR006047">
    <property type="entry name" value="GH13_cat_dom"/>
</dbReference>
<dbReference type="CDD" id="cd11354">
    <property type="entry name" value="AmyAc_bac_CMD_like"/>
    <property type="match status" value="1"/>
</dbReference>
<evidence type="ECO:0000259" key="3">
    <source>
        <dbReference type="SMART" id="SM00642"/>
    </source>
</evidence>
<proteinExistence type="predicted"/>
<keyword evidence="1" id="KW-0378">Hydrolase</keyword>
<dbReference type="SMART" id="SM00642">
    <property type="entry name" value="Aamy"/>
    <property type="match status" value="1"/>
</dbReference>
<evidence type="ECO:0000256" key="1">
    <source>
        <dbReference type="ARBA" id="ARBA00022801"/>
    </source>
</evidence>
<dbReference type="Pfam" id="PF00128">
    <property type="entry name" value="Alpha-amylase"/>
    <property type="match status" value="1"/>
</dbReference>
<reference evidence="4 5" key="1">
    <citation type="submission" date="2021-05" db="EMBL/GenBank/DDBJ databases">
        <title>Novel species in genus Cellulomonas.</title>
        <authorList>
            <person name="Zhang G."/>
        </authorList>
    </citation>
    <scope>NUCLEOTIDE SEQUENCE [LARGE SCALE GENOMIC DNA]</scope>
    <source>
        <strain evidence="5">zg-ZUI222</strain>
    </source>
</reference>
<evidence type="ECO:0000313" key="5">
    <source>
        <dbReference type="Proteomes" id="UP000677804"/>
    </source>
</evidence>
<dbReference type="EMBL" id="CP074405">
    <property type="protein sequence ID" value="QVI64076.1"/>
    <property type="molecule type" value="Genomic_DNA"/>
</dbReference>
<dbReference type="SUPFAM" id="SSF51445">
    <property type="entry name" value="(Trans)glycosidases"/>
    <property type="match status" value="1"/>
</dbReference>